<evidence type="ECO:0000256" key="1">
    <source>
        <dbReference type="SAM" id="MobiDB-lite"/>
    </source>
</evidence>
<evidence type="ECO:0000259" key="2">
    <source>
        <dbReference type="PROSITE" id="PS50126"/>
    </source>
</evidence>
<proteinExistence type="predicted"/>
<feature type="domain" description="S1 motif" evidence="2">
    <location>
        <begin position="44"/>
        <end position="124"/>
    </location>
</feature>
<feature type="region of interest" description="Disordered" evidence="1">
    <location>
        <begin position="1"/>
        <end position="31"/>
    </location>
</feature>
<dbReference type="PROSITE" id="PS50126">
    <property type="entry name" value="S1"/>
    <property type="match status" value="1"/>
</dbReference>
<dbReference type="EMBL" id="JALLPB020000007">
    <property type="protein sequence ID" value="KAL3827202.1"/>
    <property type="molecule type" value="Genomic_DNA"/>
</dbReference>
<keyword evidence="4" id="KW-1185">Reference proteome</keyword>
<comment type="caution">
    <text evidence="3">The sequence shown here is derived from an EMBL/GenBank/DDBJ whole genome shotgun (WGS) entry which is preliminary data.</text>
</comment>
<reference evidence="3 4" key="1">
    <citation type="submission" date="2024-10" db="EMBL/GenBank/DDBJ databases">
        <title>Updated reference genomes for cyclostephanoid diatoms.</title>
        <authorList>
            <person name="Roberts W.R."/>
            <person name="Alverson A.J."/>
        </authorList>
    </citation>
    <scope>NUCLEOTIDE SEQUENCE [LARGE SCALE GENOMIC DNA]</scope>
    <source>
        <strain evidence="3 4">AJA228-03</strain>
    </source>
</reference>
<name>A0ABD3SRM4_9STRA</name>
<accession>A0ABD3SRM4</accession>
<evidence type="ECO:0000313" key="4">
    <source>
        <dbReference type="Proteomes" id="UP001530377"/>
    </source>
</evidence>
<protein>
    <recommendedName>
        <fullName evidence="2">S1 motif domain-containing protein</fullName>
    </recommendedName>
</protein>
<dbReference type="AlphaFoldDB" id="A0ABD3SRM4"/>
<evidence type="ECO:0000313" key="3">
    <source>
        <dbReference type="EMBL" id="KAL3827202.1"/>
    </source>
</evidence>
<sequence length="125" mass="14208">MVTLDPSIREKKARDVKRERQAKKRRERLLSKRKDDNDIRSLVGNVYDGVVKAKSRTGNWYYVQPTCGGEGVEKATTLPVGIANFSTQVEEGEIHHVPYHVGDHVRVRLDGIDERRGQLALTLLD</sequence>
<feature type="compositionally biased region" description="Basic and acidic residues" evidence="1">
    <location>
        <begin position="7"/>
        <end position="19"/>
    </location>
</feature>
<gene>
    <name evidence="3" type="ORF">ACHAXA_006757</name>
</gene>
<organism evidence="3 4">
    <name type="scientific">Cyclostephanos tholiformis</name>
    <dbReference type="NCBI Taxonomy" id="382380"/>
    <lineage>
        <taxon>Eukaryota</taxon>
        <taxon>Sar</taxon>
        <taxon>Stramenopiles</taxon>
        <taxon>Ochrophyta</taxon>
        <taxon>Bacillariophyta</taxon>
        <taxon>Coscinodiscophyceae</taxon>
        <taxon>Thalassiosirophycidae</taxon>
        <taxon>Stephanodiscales</taxon>
        <taxon>Stephanodiscaceae</taxon>
        <taxon>Cyclostephanos</taxon>
    </lineage>
</organism>
<dbReference type="Proteomes" id="UP001530377">
    <property type="component" value="Unassembled WGS sequence"/>
</dbReference>
<dbReference type="InterPro" id="IPR003029">
    <property type="entry name" value="S1_domain"/>
</dbReference>